<proteinExistence type="predicted"/>
<protein>
    <submittedName>
        <fullName evidence="2">Uncharacterized protein</fullName>
    </submittedName>
</protein>
<accession>A0ABW5YJS7</accession>
<evidence type="ECO:0000313" key="2">
    <source>
        <dbReference type="EMBL" id="MFD2891218.1"/>
    </source>
</evidence>
<dbReference type="EMBL" id="JBHUPC010000012">
    <property type="protein sequence ID" value="MFD2891218.1"/>
    <property type="molecule type" value="Genomic_DNA"/>
</dbReference>
<dbReference type="Proteomes" id="UP001597534">
    <property type="component" value="Unassembled WGS sequence"/>
</dbReference>
<dbReference type="RefSeq" id="WP_379810775.1">
    <property type="nucleotide sequence ID" value="NZ_JBHUPC010000012.1"/>
</dbReference>
<gene>
    <name evidence="2" type="ORF">ACFS5J_04230</name>
</gene>
<organism evidence="2 3">
    <name type="scientific">Flavobacterium chuncheonense</name>
    <dbReference type="NCBI Taxonomy" id="2026653"/>
    <lineage>
        <taxon>Bacteria</taxon>
        <taxon>Pseudomonadati</taxon>
        <taxon>Bacteroidota</taxon>
        <taxon>Flavobacteriia</taxon>
        <taxon>Flavobacteriales</taxon>
        <taxon>Flavobacteriaceae</taxon>
        <taxon>Flavobacterium</taxon>
    </lineage>
</organism>
<sequence>MGRRNETNRLAHKKKVDAKKKNENEAKNALKAKRKAIMNQFKNKPTDTNE</sequence>
<evidence type="ECO:0000256" key="1">
    <source>
        <dbReference type="SAM" id="MobiDB-lite"/>
    </source>
</evidence>
<reference evidence="3" key="1">
    <citation type="journal article" date="2019" name="Int. J. Syst. Evol. Microbiol.">
        <title>The Global Catalogue of Microorganisms (GCM) 10K type strain sequencing project: providing services to taxonomists for standard genome sequencing and annotation.</title>
        <authorList>
            <consortium name="The Broad Institute Genomics Platform"/>
            <consortium name="The Broad Institute Genome Sequencing Center for Infectious Disease"/>
            <person name="Wu L."/>
            <person name="Ma J."/>
        </authorList>
    </citation>
    <scope>NUCLEOTIDE SEQUENCE [LARGE SCALE GENOMIC DNA]</scope>
    <source>
        <strain evidence="3">KCTC 22671</strain>
    </source>
</reference>
<evidence type="ECO:0000313" key="3">
    <source>
        <dbReference type="Proteomes" id="UP001597534"/>
    </source>
</evidence>
<name>A0ABW5YJS7_9FLAO</name>
<keyword evidence="3" id="KW-1185">Reference proteome</keyword>
<feature type="region of interest" description="Disordered" evidence="1">
    <location>
        <begin position="1"/>
        <end position="27"/>
    </location>
</feature>
<comment type="caution">
    <text evidence="2">The sequence shown here is derived from an EMBL/GenBank/DDBJ whole genome shotgun (WGS) entry which is preliminary data.</text>
</comment>